<proteinExistence type="inferred from homology"/>
<keyword evidence="5" id="KW-0378">Hydrolase</keyword>
<dbReference type="InterPro" id="IPR038765">
    <property type="entry name" value="Papain-like_cys_pep_sf"/>
</dbReference>
<evidence type="ECO:0000256" key="6">
    <source>
        <dbReference type="SAM" id="MobiDB-lite"/>
    </source>
</evidence>
<dbReference type="Gene3D" id="3.40.395.10">
    <property type="entry name" value="Adenoviral Proteinase, Chain A"/>
    <property type="match status" value="1"/>
</dbReference>
<comment type="similarity">
    <text evidence="1">Belongs to the peptidase C48 family.</text>
</comment>
<feature type="compositionally biased region" description="Polar residues" evidence="6">
    <location>
        <begin position="68"/>
        <end position="83"/>
    </location>
</feature>
<dbReference type="EMBL" id="JARKIF010000003">
    <property type="protein sequence ID" value="KAJ7643968.1"/>
    <property type="molecule type" value="Genomic_DNA"/>
</dbReference>
<evidence type="ECO:0000256" key="1">
    <source>
        <dbReference type="ARBA" id="ARBA00005234"/>
    </source>
</evidence>
<evidence type="ECO:0000313" key="9">
    <source>
        <dbReference type="Proteomes" id="UP001221142"/>
    </source>
</evidence>
<sequence length="1050" mass="116371">MSASIEDRNAIGALHHPLPPSSLRDASQGSQPWTKAPTKIAQPTNGSRVSGSAAQNPYDRSGQGKWDNLNTSRKGGNPNNVNFNEYIVRGQPPAKKQKVESSNTPKPRKKVSQPQPRPSDSSSSRKPGQRDDEGVLLVDGQYIDTKNSPFIGKMNGNVTAGPSRHDARSVSGTTHSRVPLAPEDDPVVIDSDSDDPIESFPEEKKGHVTEKVAHYEKLDLENMSAGIKNRMKARKQNQDAARATADSKPVPVTRAQQSSPFLPINAWFLGRKLFEEPYYLTWMHSGKMTIKSGEGPGSPSRHYEEVDMKTIAEKVWFVKPADPRDKYLFLETGQGVKRQVQKALGAGYSKYFKLGGKHCEGDISIKFDMDSPNWIPHSYLVFYDWLQNNVDERAVLGGPAGDAKWDMAIRISQMVDTKVRRESGLDEEPVKGRQRKKSGYHAKSAIPDDWESRPENCSPPRESGSDWSPPPLPTISKTPATADTVQTARSGSPDTPIEIESPQRPTPRPLHSEAEPTRRSTRQSVAPPRPNVDLDEVILVYPPGQTGAVNVTNGDVLRLSPGEFLNDTLIEFGLKLWLQELEKTNPELVKQIHVFSSFFYKKLTNKGAKQGYESVKKWTSKFNLFDKKFIIVPINENLHWYLAIIYYPEHVLKPPLPTKSPVTRRKTRQGPDEQHVAEIPSEKPPDSKASSVTRGSSTPPEVEKAPTPTTSDGQADAEEVNEMMKSSCSITEDDIPEKEGARDDHDSLFSDDNMEVDVETVEDGDPSSVTLVDDDGSKTASEEPTTVPVHETMDVDDPDVADQSKDPLDLFDSPPPISRAVAPVNFYGNSSRKRKARSPILDTFPPTGAPHRPDLLDEDDGEEVVVVSDQPSTYIFTLDSLGGRHPKVVKVLGQYLRQEAQEKRGIPSEQCSSPTGKTAQVPHQPNFCDCGIYLLHLAQTFISDPDRYCKIILQSKKMNAEQRGVTWKSEGTLDFRETLRTRIGELSRDWKKAKQEELKKKEADVVPDSSDDEVDIVETTPAPSSLPPHIQRKARAAGGASTIGRASRLR</sequence>
<dbReference type="PANTHER" id="PTHR46896">
    <property type="entry name" value="SENTRIN-SPECIFIC PROTEASE"/>
    <property type="match status" value="1"/>
</dbReference>
<feature type="region of interest" description="Disordered" evidence="6">
    <location>
        <begin position="418"/>
        <end position="530"/>
    </location>
</feature>
<dbReference type="InterPro" id="IPR051947">
    <property type="entry name" value="Sentrin-specific_protease"/>
</dbReference>
<feature type="domain" description="Ubiquitin-like protease family profile" evidence="7">
    <location>
        <begin position="549"/>
        <end position="941"/>
    </location>
</feature>
<evidence type="ECO:0000259" key="7">
    <source>
        <dbReference type="PROSITE" id="PS50600"/>
    </source>
</evidence>
<feature type="compositionally biased region" description="Low complexity" evidence="6">
    <location>
        <begin position="112"/>
        <end position="126"/>
    </location>
</feature>
<dbReference type="Pfam" id="PF02902">
    <property type="entry name" value="Peptidase_C48"/>
    <property type="match status" value="2"/>
</dbReference>
<feature type="region of interest" description="Disordered" evidence="6">
    <location>
        <begin position="1"/>
        <end position="188"/>
    </location>
</feature>
<feature type="region of interest" description="Disordered" evidence="6">
    <location>
        <begin position="656"/>
        <end position="798"/>
    </location>
</feature>
<dbReference type="AlphaFoldDB" id="A0AAD7FY75"/>
<dbReference type="PROSITE" id="PS50600">
    <property type="entry name" value="ULP_PROTEASE"/>
    <property type="match status" value="1"/>
</dbReference>
<dbReference type="GO" id="GO:0070139">
    <property type="term" value="F:SUMO-specific endopeptidase activity"/>
    <property type="evidence" value="ECO:0007669"/>
    <property type="project" value="TreeGrafter"/>
</dbReference>
<feature type="compositionally biased region" description="Basic and acidic residues" evidence="6">
    <location>
        <begin position="418"/>
        <end position="431"/>
    </location>
</feature>
<feature type="compositionally biased region" description="Acidic residues" evidence="6">
    <location>
        <begin position="752"/>
        <end position="765"/>
    </location>
</feature>
<accession>A0AAD7FY75</accession>
<feature type="region of interest" description="Disordered" evidence="6">
    <location>
        <begin position="235"/>
        <end position="254"/>
    </location>
</feature>
<evidence type="ECO:0000313" key="8">
    <source>
        <dbReference type="EMBL" id="KAJ7643968.1"/>
    </source>
</evidence>
<feature type="compositionally biased region" description="Polar residues" evidence="6">
    <location>
        <begin position="24"/>
        <end position="33"/>
    </location>
</feature>
<feature type="region of interest" description="Disordered" evidence="6">
    <location>
        <begin position="996"/>
        <end position="1050"/>
    </location>
</feature>
<feature type="compositionally biased region" description="Basic and acidic residues" evidence="6">
    <location>
        <begin position="737"/>
        <end position="748"/>
    </location>
</feature>
<dbReference type="GO" id="GO:0006508">
    <property type="term" value="P:proteolysis"/>
    <property type="evidence" value="ECO:0007669"/>
    <property type="project" value="UniProtKB-KW"/>
</dbReference>
<keyword evidence="2" id="KW-0597">Phosphoprotein</keyword>
<dbReference type="Proteomes" id="UP001221142">
    <property type="component" value="Unassembled WGS sequence"/>
</dbReference>
<evidence type="ECO:0000256" key="5">
    <source>
        <dbReference type="ARBA" id="ARBA00022801"/>
    </source>
</evidence>
<feature type="compositionally biased region" description="Polar residues" evidence="6">
    <location>
        <begin position="475"/>
        <end position="493"/>
    </location>
</feature>
<dbReference type="SUPFAM" id="SSF54001">
    <property type="entry name" value="Cysteine proteinases"/>
    <property type="match status" value="1"/>
</dbReference>
<protein>
    <recommendedName>
        <fullName evidence="7">Ubiquitin-like protease family profile domain-containing protein</fullName>
    </recommendedName>
</protein>
<keyword evidence="4" id="KW-0833">Ubl conjugation pathway</keyword>
<keyword evidence="9" id="KW-1185">Reference proteome</keyword>
<evidence type="ECO:0000256" key="4">
    <source>
        <dbReference type="ARBA" id="ARBA00022786"/>
    </source>
</evidence>
<dbReference type="InterPro" id="IPR003653">
    <property type="entry name" value="Peptidase_C48_C"/>
</dbReference>
<name>A0AAD7FY75_9AGAR</name>
<dbReference type="GO" id="GO:0005634">
    <property type="term" value="C:nucleus"/>
    <property type="evidence" value="ECO:0007669"/>
    <property type="project" value="TreeGrafter"/>
</dbReference>
<dbReference type="PANTHER" id="PTHR46896:SF3">
    <property type="entry name" value="FI06413P-RELATED"/>
    <property type="match status" value="1"/>
</dbReference>
<dbReference type="Gene3D" id="1.10.418.20">
    <property type="match status" value="1"/>
</dbReference>
<organism evidence="8 9">
    <name type="scientific">Roridomyces roridus</name>
    <dbReference type="NCBI Taxonomy" id="1738132"/>
    <lineage>
        <taxon>Eukaryota</taxon>
        <taxon>Fungi</taxon>
        <taxon>Dikarya</taxon>
        <taxon>Basidiomycota</taxon>
        <taxon>Agaricomycotina</taxon>
        <taxon>Agaricomycetes</taxon>
        <taxon>Agaricomycetidae</taxon>
        <taxon>Agaricales</taxon>
        <taxon>Marasmiineae</taxon>
        <taxon>Mycenaceae</taxon>
        <taxon>Roridomyces</taxon>
    </lineage>
</organism>
<dbReference type="Gene3D" id="3.30.310.130">
    <property type="entry name" value="Ubiquitin-related"/>
    <property type="match status" value="1"/>
</dbReference>
<feature type="compositionally biased region" description="Basic and acidic residues" evidence="6">
    <location>
        <begin position="669"/>
        <end position="686"/>
    </location>
</feature>
<gene>
    <name evidence="8" type="ORF">FB45DRAFT_896539</name>
</gene>
<keyword evidence="3" id="KW-0645">Protease</keyword>
<comment type="caution">
    <text evidence="8">The sequence shown here is derived from an EMBL/GenBank/DDBJ whole genome shotgun (WGS) entry which is preliminary data.</text>
</comment>
<evidence type="ECO:0000256" key="3">
    <source>
        <dbReference type="ARBA" id="ARBA00022670"/>
    </source>
</evidence>
<dbReference type="GO" id="GO:0016926">
    <property type="term" value="P:protein desumoylation"/>
    <property type="evidence" value="ECO:0007669"/>
    <property type="project" value="TreeGrafter"/>
</dbReference>
<dbReference type="GO" id="GO:0005737">
    <property type="term" value="C:cytoplasm"/>
    <property type="evidence" value="ECO:0007669"/>
    <property type="project" value="TreeGrafter"/>
</dbReference>
<feature type="compositionally biased region" description="Polar residues" evidence="6">
    <location>
        <begin position="688"/>
        <end position="699"/>
    </location>
</feature>
<reference evidence="8" key="1">
    <citation type="submission" date="2023-03" db="EMBL/GenBank/DDBJ databases">
        <title>Massive genome expansion in bonnet fungi (Mycena s.s.) driven by repeated elements and novel gene families across ecological guilds.</title>
        <authorList>
            <consortium name="Lawrence Berkeley National Laboratory"/>
            <person name="Harder C.B."/>
            <person name="Miyauchi S."/>
            <person name="Viragh M."/>
            <person name="Kuo A."/>
            <person name="Thoen E."/>
            <person name="Andreopoulos B."/>
            <person name="Lu D."/>
            <person name="Skrede I."/>
            <person name="Drula E."/>
            <person name="Henrissat B."/>
            <person name="Morin E."/>
            <person name="Kohler A."/>
            <person name="Barry K."/>
            <person name="LaButti K."/>
            <person name="Morin E."/>
            <person name="Salamov A."/>
            <person name="Lipzen A."/>
            <person name="Mereny Z."/>
            <person name="Hegedus B."/>
            <person name="Baldrian P."/>
            <person name="Stursova M."/>
            <person name="Weitz H."/>
            <person name="Taylor A."/>
            <person name="Grigoriev I.V."/>
            <person name="Nagy L.G."/>
            <person name="Martin F."/>
            <person name="Kauserud H."/>
        </authorList>
    </citation>
    <scope>NUCLEOTIDE SEQUENCE</scope>
    <source>
        <strain evidence="8">9284</strain>
    </source>
</reference>
<feature type="compositionally biased region" description="Polar residues" evidence="6">
    <location>
        <begin position="41"/>
        <end position="55"/>
    </location>
</feature>
<evidence type="ECO:0000256" key="2">
    <source>
        <dbReference type="ARBA" id="ARBA00022553"/>
    </source>
</evidence>